<organism evidence="2 3">
    <name type="scientific">Thalassobacterium maritimum</name>
    <dbReference type="NCBI Taxonomy" id="3041265"/>
    <lineage>
        <taxon>Bacteria</taxon>
        <taxon>Pseudomonadati</taxon>
        <taxon>Verrucomicrobiota</taxon>
        <taxon>Opitutia</taxon>
        <taxon>Puniceicoccales</taxon>
        <taxon>Coraliomargaritaceae</taxon>
        <taxon>Thalassobacterium</taxon>
    </lineage>
</organism>
<comment type="caution">
    <text evidence="2">The sequence shown here is derived from an EMBL/GenBank/DDBJ whole genome shotgun (WGS) entry which is preliminary data.</text>
</comment>
<gene>
    <name evidence="2" type="ORF">QEH52_14750</name>
</gene>
<dbReference type="RefSeq" id="WP_308951467.1">
    <property type="nucleotide sequence ID" value="NZ_JARXHW010000040.1"/>
</dbReference>
<accession>A0ABU1AX87</accession>
<feature type="signal peptide" evidence="1">
    <location>
        <begin position="1"/>
        <end position="22"/>
    </location>
</feature>
<evidence type="ECO:0008006" key="4">
    <source>
        <dbReference type="Google" id="ProtNLM"/>
    </source>
</evidence>
<sequence>MKSSFLLMFAGFVLVCSTNAQTATDLNEGTHLVYDSSNTLQPYSFKFWGRSGYFYYIENTEDLRTTWDYFELAVIGNDAVESLNFNSNSSAFFLRLRYTNDPYSELFIGDFDSDSIINYNEALMGMNPFLDEGTLILTGDEDGDGILNEFDAAPYRASIGALSIAITYPSNGSTVN</sequence>
<reference evidence="2 3" key="1">
    <citation type="submission" date="2023-04" db="EMBL/GenBank/DDBJ databases">
        <title>A novel bacteria isolated from coastal sediment.</title>
        <authorList>
            <person name="Liu X.-J."/>
            <person name="Du Z.-J."/>
        </authorList>
    </citation>
    <scope>NUCLEOTIDE SEQUENCE [LARGE SCALE GENOMIC DNA]</scope>
    <source>
        <strain evidence="2 3">SDUM461003</strain>
    </source>
</reference>
<evidence type="ECO:0000313" key="3">
    <source>
        <dbReference type="Proteomes" id="UP001225316"/>
    </source>
</evidence>
<name>A0ABU1AX87_9BACT</name>
<protein>
    <recommendedName>
        <fullName evidence="4">EF-hand domain-containing protein</fullName>
    </recommendedName>
</protein>
<dbReference type="EMBL" id="JARXHW010000040">
    <property type="protein sequence ID" value="MDQ8208783.1"/>
    <property type="molecule type" value="Genomic_DNA"/>
</dbReference>
<evidence type="ECO:0000313" key="2">
    <source>
        <dbReference type="EMBL" id="MDQ8208783.1"/>
    </source>
</evidence>
<keyword evidence="3" id="KW-1185">Reference proteome</keyword>
<evidence type="ECO:0000256" key="1">
    <source>
        <dbReference type="SAM" id="SignalP"/>
    </source>
</evidence>
<dbReference type="Proteomes" id="UP001225316">
    <property type="component" value="Unassembled WGS sequence"/>
</dbReference>
<feature type="chain" id="PRO_5046470973" description="EF-hand domain-containing protein" evidence="1">
    <location>
        <begin position="23"/>
        <end position="176"/>
    </location>
</feature>
<keyword evidence="1" id="KW-0732">Signal</keyword>
<proteinExistence type="predicted"/>